<dbReference type="InterPro" id="IPR036291">
    <property type="entry name" value="NAD(P)-bd_dom_sf"/>
</dbReference>
<dbReference type="CDD" id="cd08946">
    <property type="entry name" value="SDR_e"/>
    <property type="match status" value="1"/>
</dbReference>
<gene>
    <name evidence="3" type="ORF">AB3N04_16575</name>
</gene>
<name>A0AB39BRI4_9BACI</name>
<sequence>MERVCVTGALGFIGFHLCNRLLNEGIEVIAVDHLQKDRTLEEEEMELRMGRNAHYHLHKLTLDSLHTINDFSKIDAIFHIAANDQQLLKETAESELAMLDKMIKKLPANTRLIYASSTEVYGDQEGEISESAPLRPDTLLGKHKQKMEKSIAQLSMEQSVVCSIVRMPVVYGPWQPEYVEKVDYNMAIYISDAVNGLMLAAMKKKGNEVFHLPSFFDVDCSEQRPQSLEGSFLSTSKSENQLGYKPQVRVKEGLAKYNEHVKQWQKQCEFQKGSG</sequence>
<dbReference type="Pfam" id="PF01370">
    <property type="entry name" value="Epimerase"/>
    <property type="match status" value="1"/>
</dbReference>
<dbReference type="PANTHER" id="PTHR43000">
    <property type="entry name" value="DTDP-D-GLUCOSE 4,6-DEHYDRATASE-RELATED"/>
    <property type="match status" value="1"/>
</dbReference>
<protein>
    <submittedName>
        <fullName evidence="3">NAD-dependent epimerase/dehydratase family protein</fullName>
    </submittedName>
</protein>
<dbReference type="AlphaFoldDB" id="A0AB39BRI4"/>
<evidence type="ECO:0000259" key="2">
    <source>
        <dbReference type="Pfam" id="PF01370"/>
    </source>
</evidence>
<dbReference type="InterPro" id="IPR001509">
    <property type="entry name" value="Epimerase_deHydtase"/>
</dbReference>
<evidence type="ECO:0000313" key="3">
    <source>
        <dbReference type="EMBL" id="XDI36299.1"/>
    </source>
</evidence>
<dbReference type="RefSeq" id="WP_368503762.1">
    <property type="nucleotide sequence ID" value="NZ_CP162551.1"/>
</dbReference>
<dbReference type="EMBL" id="CP162551">
    <property type="protein sequence ID" value="XDI36299.1"/>
    <property type="molecule type" value="Genomic_DNA"/>
</dbReference>
<organism evidence="3">
    <name type="scientific">Alkalihalophilus sp. As8PL</name>
    <dbReference type="NCBI Taxonomy" id="3237103"/>
    <lineage>
        <taxon>Bacteria</taxon>
        <taxon>Bacillati</taxon>
        <taxon>Bacillota</taxon>
        <taxon>Bacilli</taxon>
        <taxon>Bacillales</taxon>
        <taxon>Bacillaceae</taxon>
        <taxon>Alkalihalophilus</taxon>
    </lineage>
</organism>
<proteinExistence type="inferred from homology"/>
<evidence type="ECO:0000256" key="1">
    <source>
        <dbReference type="ARBA" id="ARBA00007637"/>
    </source>
</evidence>
<reference evidence="3" key="1">
    <citation type="submission" date="2024-07" db="EMBL/GenBank/DDBJ databases">
        <title>Identification and characteristics of an arsenic-resistant bacterial isolate, which belongs to a novel species.</title>
        <authorList>
            <person name="Juszczyk A."/>
            <person name="Kowalczyk A."/>
            <person name="Was K."/>
            <person name="Kosowicz W."/>
            <person name="Budzyn A."/>
            <person name="Latowski D."/>
        </authorList>
    </citation>
    <scope>NUCLEOTIDE SEQUENCE</scope>
    <source>
        <strain evidence="3">As8PL</strain>
    </source>
</reference>
<comment type="similarity">
    <text evidence="1">Belongs to the NAD(P)-dependent epimerase/dehydratase family.</text>
</comment>
<accession>A0AB39BRI4</accession>
<dbReference type="Gene3D" id="3.40.50.720">
    <property type="entry name" value="NAD(P)-binding Rossmann-like Domain"/>
    <property type="match status" value="1"/>
</dbReference>
<dbReference type="SUPFAM" id="SSF51735">
    <property type="entry name" value="NAD(P)-binding Rossmann-fold domains"/>
    <property type="match status" value="1"/>
</dbReference>
<feature type="domain" description="NAD-dependent epimerase/dehydratase" evidence="2">
    <location>
        <begin position="4"/>
        <end position="181"/>
    </location>
</feature>